<dbReference type="Proteomes" id="UP000297288">
    <property type="component" value="Unassembled WGS sequence"/>
</dbReference>
<gene>
    <name evidence="7" type="ORF">E4650_08090</name>
    <name evidence="6" type="ORF">SAMN04488588_1474</name>
</gene>
<dbReference type="Gene3D" id="1.10.10.410">
    <property type="match status" value="1"/>
</dbReference>
<protein>
    <submittedName>
        <fullName evidence="7">GatB/YqeY domain-containing protein</fullName>
    </submittedName>
</protein>
<dbReference type="Gene3D" id="1.10.1510.10">
    <property type="entry name" value="Uncharacterised protein YqeY/AIM41 PF09424, N-terminal domain"/>
    <property type="match status" value="1"/>
</dbReference>
<dbReference type="InterPro" id="IPR023168">
    <property type="entry name" value="GatB_Yqey_C_2"/>
</dbReference>
<keyword evidence="2" id="KW-0547">Nucleotide-binding</keyword>
<evidence type="ECO:0000256" key="1">
    <source>
        <dbReference type="ARBA" id="ARBA00022598"/>
    </source>
</evidence>
<dbReference type="PANTHER" id="PTHR28055:SF1">
    <property type="entry name" value="ALTERED INHERITANCE OF MITOCHONDRIA PROTEIN 41, MITOCHONDRIAL"/>
    <property type="match status" value="1"/>
</dbReference>
<reference evidence="6 8" key="1">
    <citation type="submission" date="2016-10" db="EMBL/GenBank/DDBJ databases">
        <authorList>
            <person name="de Groot N.N."/>
        </authorList>
    </citation>
    <scope>NUCLEOTIDE SEQUENCE [LARGE SCALE GENOMIC DNA]</scope>
    <source>
        <strain evidence="6 8">WG14</strain>
    </source>
</reference>
<keyword evidence="1" id="KW-0436">Ligase</keyword>
<dbReference type="EMBL" id="SRME01000005">
    <property type="protein sequence ID" value="TGG87256.1"/>
    <property type="molecule type" value="Genomic_DNA"/>
</dbReference>
<dbReference type="Pfam" id="PF09424">
    <property type="entry name" value="YqeY"/>
    <property type="match status" value="1"/>
</dbReference>
<dbReference type="OrthoDB" id="9794041at2"/>
<sequence>MKKQLIEDMKKYMKDKNKLALNTIKMVNAEIKNQEIDKQKDLTDEEIIAVIEKQIKNRRDSVEQYKNAGRDDLAEQESQEIKILEKYLPEQLSEEEIEKIVDEVIEQVGAKDKRDFGKVMGKIMPKVKGKADGNIVKKLVQKKLD</sequence>
<keyword evidence="8" id="KW-1185">Reference proteome</keyword>
<evidence type="ECO:0000256" key="4">
    <source>
        <dbReference type="ARBA" id="ARBA00022917"/>
    </source>
</evidence>
<dbReference type="PANTHER" id="PTHR28055">
    <property type="entry name" value="ALTERED INHERITANCE OF MITOCHONDRIA PROTEIN 41, MITOCHONDRIAL"/>
    <property type="match status" value="1"/>
</dbReference>
<dbReference type="GO" id="GO:0006412">
    <property type="term" value="P:translation"/>
    <property type="evidence" value="ECO:0007669"/>
    <property type="project" value="UniProtKB-KW"/>
</dbReference>
<dbReference type="SUPFAM" id="SSF89095">
    <property type="entry name" value="GatB/YqeY motif"/>
    <property type="match status" value="1"/>
</dbReference>
<dbReference type="GO" id="GO:0005524">
    <property type="term" value="F:ATP binding"/>
    <property type="evidence" value="ECO:0007669"/>
    <property type="project" value="UniProtKB-KW"/>
</dbReference>
<accession>A0A1G6N3T4</accession>
<evidence type="ECO:0000256" key="3">
    <source>
        <dbReference type="ARBA" id="ARBA00022840"/>
    </source>
</evidence>
<reference evidence="7 9" key="2">
    <citation type="submission" date="2019-04" db="EMBL/GenBank/DDBJ databases">
        <title>Draft genome sequence data and analysis of a Fermenting Bacterium, Geotoga petraea strain HO-Geo1, isolated from heavy-oil petroleum reservoir in Russia.</title>
        <authorList>
            <person name="Grouzdev D.S."/>
            <person name="Semenova E.M."/>
            <person name="Sokolova D.S."/>
            <person name="Tourova T.P."/>
            <person name="Poltaraus A.B."/>
            <person name="Nazina T.N."/>
        </authorList>
    </citation>
    <scope>NUCLEOTIDE SEQUENCE [LARGE SCALE GENOMIC DNA]</scope>
    <source>
        <strain evidence="7 9">HO-Geo1</strain>
    </source>
</reference>
<evidence type="ECO:0000313" key="9">
    <source>
        <dbReference type="Proteomes" id="UP000297288"/>
    </source>
</evidence>
<evidence type="ECO:0000313" key="7">
    <source>
        <dbReference type="EMBL" id="TGG87256.1"/>
    </source>
</evidence>
<name>A0A1G6N3T4_9BACT</name>
<dbReference type="RefSeq" id="WP_091404247.1">
    <property type="nucleotide sequence ID" value="NZ_FMYV01000005.1"/>
</dbReference>
<evidence type="ECO:0000256" key="2">
    <source>
        <dbReference type="ARBA" id="ARBA00022741"/>
    </source>
</evidence>
<dbReference type="InterPro" id="IPR019004">
    <property type="entry name" value="YqeY/Aim41"/>
</dbReference>
<proteinExistence type="predicted"/>
<dbReference type="InterPro" id="IPR018027">
    <property type="entry name" value="Asn/Gln_amidotransferase"/>
</dbReference>
<evidence type="ECO:0000313" key="6">
    <source>
        <dbReference type="EMBL" id="SDC62114.1"/>
    </source>
</evidence>
<dbReference type="AlphaFoldDB" id="A0A1G6N3T4"/>
<dbReference type="GO" id="GO:0016884">
    <property type="term" value="F:carbon-nitrogen ligase activity, with glutamine as amido-N-donor"/>
    <property type="evidence" value="ECO:0007669"/>
    <property type="project" value="InterPro"/>
</dbReference>
<dbReference type="SMART" id="SM00845">
    <property type="entry name" value="GatB_Yqey"/>
    <property type="match status" value="1"/>
</dbReference>
<dbReference type="InterPro" id="IPR042184">
    <property type="entry name" value="YqeY/Aim41_N"/>
</dbReference>
<dbReference type="STRING" id="28234.SAMN04488588_1474"/>
<feature type="domain" description="Asn/Gln amidotransferase" evidence="5">
    <location>
        <begin position="4"/>
        <end position="144"/>
    </location>
</feature>
<organism evidence="6 8">
    <name type="scientific">Geotoga petraea</name>
    <dbReference type="NCBI Taxonomy" id="28234"/>
    <lineage>
        <taxon>Bacteria</taxon>
        <taxon>Thermotogati</taxon>
        <taxon>Thermotogota</taxon>
        <taxon>Thermotogae</taxon>
        <taxon>Petrotogales</taxon>
        <taxon>Petrotogaceae</taxon>
        <taxon>Geotoga</taxon>
    </lineage>
</organism>
<dbReference type="Proteomes" id="UP000199322">
    <property type="component" value="Unassembled WGS sequence"/>
</dbReference>
<evidence type="ECO:0000259" key="5">
    <source>
        <dbReference type="SMART" id="SM00845"/>
    </source>
</evidence>
<dbReference type="InterPro" id="IPR003789">
    <property type="entry name" value="Asn/Gln_tRNA_amidoTrase-B-like"/>
</dbReference>
<keyword evidence="3" id="KW-0067">ATP-binding</keyword>
<keyword evidence="4" id="KW-0648">Protein biosynthesis</keyword>
<evidence type="ECO:0000313" key="8">
    <source>
        <dbReference type="Proteomes" id="UP000199322"/>
    </source>
</evidence>
<dbReference type="EMBL" id="FMYV01000005">
    <property type="protein sequence ID" value="SDC62114.1"/>
    <property type="molecule type" value="Genomic_DNA"/>
</dbReference>